<dbReference type="AlphaFoldDB" id="A0AAD6Y9H5"/>
<evidence type="ECO:0000313" key="3">
    <source>
        <dbReference type="Proteomes" id="UP001219525"/>
    </source>
</evidence>
<reference evidence="2" key="1">
    <citation type="submission" date="2023-03" db="EMBL/GenBank/DDBJ databases">
        <title>Massive genome expansion in bonnet fungi (Mycena s.s.) driven by repeated elements and novel gene families across ecological guilds.</title>
        <authorList>
            <consortium name="Lawrence Berkeley National Laboratory"/>
            <person name="Harder C.B."/>
            <person name="Miyauchi S."/>
            <person name="Viragh M."/>
            <person name="Kuo A."/>
            <person name="Thoen E."/>
            <person name="Andreopoulos B."/>
            <person name="Lu D."/>
            <person name="Skrede I."/>
            <person name="Drula E."/>
            <person name="Henrissat B."/>
            <person name="Morin E."/>
            <person name="Kohler A."/>
            <person name="Barry K."/>
            <person name="LaButti K."/>
            <person name="Morin E."/>
            <person name="Salamov A."/>
            <person name="Lipzen A."/>
            <person name="Mereny Z."/>
            <person name="Hegedus B."/>
            <person name="Baldrian P."/>
            <person name="Stursova M."/>
            <person name="Weitz H."/>
            <person name="Taylor A."/>
            <person name="Grigoriev I.V."/>
            <person name="Nagy L.G."/>
            <person name="Martin F."/>
            <person name="Kauserud H."/>
        </authorList>
    </citation>
    <scope>NUCLEOTIDE SEQUENCE</scope>
    <source>
        <strain evidence="2">9144</strain>
    </source>
</reference>
<keyword evidence="3" id="KW-1185">Reference proteome</keyword>
<protein>
    <submittedName>
        <fullName evidence="2">Uncharacterized protein</fullName>
    </submittedName>
</protein>
<feature type="region of interest" description="Disordered" evidence="1">
    <location>
        <begin position="371"/>
        <end position="447"/>
    </location>
</feature>
<accession>A0AAD6Y9H5</accession>
<feature type="compositionally biased region" description="Basic and acidic residues" evidence="1">
    <location>
        <begin position="371"/>
        <end position="380"/>
    </location>
</feature>
<sequence>MTWATAEVKEILVANGSEYFEKKGADRDSFVEKIVTLLKAVQDNLDQNTASKVKTWYNNEIARFRTAPATKVVNTVVKIKCHTAKSVARELHTDQYVALKAKETAEGTGWAEIHRVVMGKLWEELSEEEKEKCKEIAVRRNSGDVTDLEKRQLAAADADQEIAAFVKKIHSVYGVRMLCLASWTDPAGKAQTSVHETSATPKFSQQFPKWKTQKGIVNAFLEYSELFEDIADNGDSGAEEAEKTSQAKYPWAVLDFFTDTEDAGEWRNYPLLPEAPKTLGEWIGGAKMMIRAFVNAVYKLQTGSATAPWGAMATPEGARHLISDKYLPEGLGLKDPSRMVKTEVQAYYKLWMGRQKDDKKPLVFKLEEAKQKAQEDREARSAALQTKKRSYVEIDDGENEDNGSESEGSGQKKQPSSGASGDEPTTPQEDHSHKAKKSKSTQKPLKPAARAAFLRGLSAYKPYILLIESVLNKSTTKSSSAKGAKLPVWASWDLDCAKMGLEFFDMDNNEGYLPNWGAVLAWMEGNPHLASEKLSHIQASNILLIVGWTLRTCRASAEAEEGHPLHEAHFEVTDSVVIEEMVAKMAAAVSSSKD</sequence>
<feature type="compositionally biased region" description="Acidic residues" evidence="1">
    <location>
        <begin position="393"/>
        <end position="404"/>
    </location>
</feature>
<name>A0AAD6Y9H5_9AGAR</name>
<dbReference type="EMBL" id="JARJCW010000033">
    <property type="protein sequence ID" value="KAJ7208632.1"/>
    <property type="molecule type" value="Genomic_DNA"/>
</dbReference>
<evidence type="ECO:0000313" key="2">
    <source>
        <dbReference type="EMBL" id="KAJ7208632.1"/>
    </source>
</evidence>
<comment type="caution">
    <text evidence="2">The sequence shown here is derived from an EMBL/GenBank/DDBJ whole genome shotgun (WGS) entry which is preliminary data.</text>
</comment>
<gene>
    <name evidence="2" type="ORF">GGX14DRAFT_566846</name>
</gene>
<feature type="compositionally biased region" description="Polar residues" evidence="1">
    <location>
        <begin position="411"/>
        <end position="427"/>
    </location>
</feature>
<organism evidence="2 3">
    <name type="scientific">Mycena pura</name>
    <dbReference type="NCBI Taxonomy" id="153505"/>
    <lineage>
        <taxon>Eukaryota</taxon>
        <taxon>Fungi</taxon>
        <taxon>Dikarya</taxon>
        <taxon>Basidiomycota</taxon>
        <taxon>Agaricomycotina</taxon>
        <taxon>Agaricomycetes</taxon>
        <taxon>Agaricomycetidae</taxon>
        <taxon>Agaricales</taxon>
        <taxon>Marasmiineae</taxon>
        <taxon>Mycenaceae</taxon>
        <taxon>Mycena</taxon>
    </lineage>
</organism>
<proteinExistence type="predicted"/>
<evidence type="ECO:0000256" key="1">
    <source>
        <dbReference type="SAM" id="MobiDB-lite"/>
    </source>
</evidence>
<dbReference type="Proteomes" id="UP001219525">
    <property type="component" value="Unassembled WGS sequence"/>
</dbReference>